<evidence type="ECO:0000256" key="7">
    <source>
        <dbReference type="SAM" id="Phobius"/>
    </source>
</evidence>
<evidence type="ECO:0000256" key="2">
    <source>
        <dbReference type="ARBA" id="ARBA00006012"/>
    </source>
</evidence>
<comment type="subcellular location">
    <subcellularLocation>
        <location evidence="1">Membrane</location>
        <topology evidence="1">Multi-pass membrane protein</topology>
    </subcellularLocation>
</comment>
<dbReference type="AlphaFoldDB" id="A0A978W5J0"/>
<dbReference type="Proteomes" id="UP000813462">
    <property type="component" value="Unassembled WGS sequence"/>
</dbReference>
<feature type="compositionally biased region" description="Acidic residues" evidence="6">
    <location>
        <begin position="454"/>
        <end position="465"/>
    </location>
</feature>
<gene>
    <name evidence="9" type="ORF">FEM48_Zijuj01G0286900</name>
</gene>
<dbReference type="InterPro" id="IPR027417">
    <property type="entry name" value="P-loop_NTPase"/>
</dbReference>
<comment type="similarity">
    <text evidence="2">Belongs to the ABC transporter superfamily. ABCG family. PDR (TC 3.A.1.205) subfamily.</text>
</comment>
<dbReference type="SMART" id="SM00382">
    <property type="entry name" value="AAA"/>
    <property type="match status" value="1"/>
</dbReference>
<dbReference type="EMBL" id="JAEACU010000001">
    <property type="protein sequence ID" value="KAH7547224.1"/>
    <property type="molecule type" value="Genomic_DNA"/>
</dbReference>
<evidence type="ECO:0000259" key="8">
    <source>
        <dbReference type="SMART" id="SM00382"/>
    </source>
</evidence>
<evidence type="ECO:0000256" key="1">
    <source>
        <dbReference type="ARBA" id="ARBA00004141"/>
    </source>
</evidence>
<dbReference type="PANTHER" id="PTHR48040:SF53">
    <property type="entry name" value="ABC TRANSPORTER G FAMILY MEMBER 35-LIKE"/>
    <property type="match status" value="1"/>
</dbReference>
<dbReference type="PANTHER" id="PTHR48040">
    <property type="entry name" value="PLEIOTROPIC DRUG RESISTANCE PROTEIN 1-LIKE ISOFORM X1"/>
    <property type="match status" value="1"/>
</dbReference>
<evidence type="ECO:0000256" key="3">
    <source>
        <dbReference type="ARBA" id="ARBA00022692"/>
    </source>
</evidence>
<dbReference type="GO" id="GO:0016020">
    <property type="term" value="C:membrane"/>
    <property type="evidence" value="ECO:0007669"/>
    <property type="project" value="UniProtKB-SubCell"/>
</dbReference>
<evidence type="ECO:0000256" key="5">
    <source>
        <dbReference type="ARBA" id="ARBA00023136"/>
    </source>
</evidence>
<dbReference type="InterPro" id="IPR003593">
    <property type="entry name" value="AAA+_ATPase"/>
</dbReference>
<dbReference type="Gene3D" id="3.40.50.300">
    <property type="entry name" value="P-loop containing nucleotide triphosphate hydrolases"/>
    <property type="match status" value="1"/>
</dbReference>
<feature type="compositionally biased region" description="Polar residues" evidence="6">
    <location>
        <begin position="502"/>
        <end position="513"/>
    </location>
</feature>
<feature type="compositionally biased region" description="Polar residues" evidence="6">
    <location>
        <begin position="476"/>
        <end position="494"/>
    </location>
</feature>
<dbReference type="InterPro" id="IPR013581">
    <property type="entry name" value="PDR_assoc"/>
</dbReference>
<comment type="caution">
    <text evidence="9">The sequence shown here is derived from an EMBL/GenBank/DDBJ whole genome shotgun (WGS) entry which is preliminary data.</text>
</comment>
<dbReference type="GO" id="GO:0140359">
    <property type="term" value="F:ABC-type transporter activity"/>
    <property type="evidence" value="ECO:0007669"/>
    <property type="project" value="InterPro"/>
</dbReference>
<dbReference type="Pfam" id="PF01061">
    <property type="entry name" value="ABC2_membrane"/>
    <property type="match status" value="1"/>
</dbReference>
<name>A0A978W5J0_ZIZJJ</name>
<feature type="domain" description="AAA+ ATPase" evidence="8">
    <location>
        <begin position="194"/>
        <end position="357"/>
    </location>
</feature>
<evidence type="ECO:0000256" key="4">
    <source>
        <dbReference type="ARBA" id="ARBA00022989"/>
    </source>
</evidence>
<dbReference type="InterPro" id="IPR013525">
    <property type="entry name" value="ABC2_TM"/>
</dbReference>
<dbReference type="SUPFAM" id="SSF52540">
    <property type="entry name" value="P-loop containing nucleoside triphosphate hydrolases"/>
    <property type="match status" value="1"/>
</dbReference>
<protein>
    <recommendedName>
        <fullName evidence="8">AAA+ ATPase domain-containing protein</fullName>
    </recommendedName>
</protein>
<evidence type="ECO:0000313" key="9">
    <source>
        <dbReference type="EMBL" id="KAH7547224.1"/>
    </source>
</evidence>
<evidence type="ECO:0000313" key="10">
    <source>
        <dbReference type="Proteomes" id="UP000813462"/>
    </source>
</evidence>
<organism evidence="9 10">
    <name type="scientific">Ziziphus jujuba var. spinosa</name>
    <dbReference type="NCBI Taxonomy" id="714518"/>
    <lineage>
        <taxon>Eukaryota</taxon>
        <taxon>Viridiplantae</taxon>
        <taxon>Streptophyta</taxon>
        <taxon>Embryophyta</taxon>
        <taxon>Tracheophyta</taxon>
        <taxon>Spermatophyta</taxon>
        <taxon>Magnoliopsida</taxon>
        <taxon>eudicotyledons</taxon>
        <taxon>Gunneridae</taxon>
        <taxon>Pentapetalae</taxon>
        <taxon>rosids</taxon>
        <taxon>fabids</taxon>
        <taxon>Rosales</taxon>
        <taxon>Rhamnaceae</taxon>
        <taxon>Paliureae</taxon>
        <taxon>Ziziphus</taxon>
    </lineage>
</organism>
<dbReference type="Pfam" id="PF08370">
    <property type="entry name" value="PDR_assoc"/>
    <property type="match status" value="1"/>
</dbReference>
<reference evidence="9" key="1">
    <citation type="journal article" date="2021" name="Front. Plant Sci.">
        <title>Chromosome-Scale Genome Assembly for Chinese Sour Jujube and Insights Into Its Genome Evolution and Domestication Signature.</title>
        <authorList>
            <person name="Shen L.-Y."/>
            <person name="Luo H."/>
            <person name="Wang X.-L."/>
            <person name="Wang X.-M."/>
            <person name="Qiu X.-J."/>
            <person name="Liu H."/>
            <person name="Zhou S.-S."/>
            <person name="Jia K.-H."/>
            <person name="Nie S."/>
            <person name="Bao Y.-T."/>
            <person name="Zhang R.-G."/>
            <person name="Yun Q.-Z."/>
            <person name="Chai Y.-H."/>
            <person name="Lu J.-Y."/>
            <person name="Li Y."/>
            <person name="Zhao S.-W."/>
            <person name="Mao J.-F."/>
            <person name="Jia S.-G."/>
            <person name="Mao Y.-M."/>
        </authorList>
    </citation>
    <scope>NUCLEOTIDE SEQUENCE</scope>
    <source>
        <strain evidence="9">AT0</strain>
        <tissue evidence="9">Leaf</tissue>
    </source>
</reference>
<proteinExistence type="inferred from homology"/>
<keyword evidence="4 7" id="KW-1133">Transmembrane helix</keyword>
<feature type="transmembrane region" description="Helical" evidence="7">
    <location>
        <begin position="362"/>
        <end position="382"/>
    </location>
</feature>
<feature type="region of interest" description="Disordered" evidence="6">
    <location>
        <begin position="454"/>
        <end position="513"/>
    </location>
</feature>
<feature type="transmembrane region" description="Helical" evidence="7">
    <location>
        <begin position="329"/>
        <end position="350"/>
    </location>
</feature>
<feature type="transmembrane region" description="Helical" evidence="7">
    <location>
        <begin position="413"/>
        <end position="439"/>
    </location>
</feature>
<sequence>MDGIERKRGRHSRRSSQVDEDEEALRWAAIEKLPTYDRLRTSVMKTFMENEIQGNKLVQHREVDVRKLDIDDRQRFIDTIFKVAEEDNEKFLKKFRNRIDNNAGRLGENPGNEMENVMNVNTFFFWVGIKLPTVEVRFEHLTIEADCHVGSRALPTLPNVARNIAESSLGLCGIQLAKRTKLTILREASGIIKPSRMTLLLGPPSSGKTTLLLALAGKLDQSAKGLGPDMATAMEGVESSLITDYTLRILGLDVCKDTIVGDEMQRGISGGQKKRVTTVSIEVKSNCQKTHKEEETEWTLFFKQLLLVFLIQQMAAGIFRLIAGVCRTMIIANTGGALMLLLVFLLGGFIVPRDQIPSWWKWGYWVSPMSYGFNAFAVNEMLAPRWMNQRTSNNATVGIAVLKNFDVYTERNWFWIGAAALLGFTVLFNVLFTLALMYLNPLGKPQAIISEEAAEEIESEQEESKEEPRLRRPMSKKNSFSRSLSGADGNNSREMTLRRMSSRSNPSGISRNADSSLEAANGVAPKRGMVLPFTPLAMSFDSVNYYVDMPAVRITFHLSTFSLFYPMMSIES</sequence>
<keyword evidence="5 7" id="KW-0472">Membrane</keyword>
<accession>A0A978W5J0</accession>
<keyword evidence="3 7" id="KW-0812">Transmembrane</keyword>
<feature type="transmembrane region" description="Helical" evidence="7">
    <location>
        <begin position="305"/>
        <end position="323"/>
    </location>
</feature>
<evidence type="ECO:0000256" key="6">
    <source>
        <dbReference type="SAM" id="MobiDB-lite"/>
    </source>
</evidence>